<dbReference type="OrthoDB" id="10060843at2759"/>
<accession>A0A0C2MV91</accession>
<dbReference type="AlphaFoldDB" id="A0A0C2MV91"/>
<evidence type="ECO:0000313" key="3">
    <source>
        <dbReference type="Proteomes" id="UP000031668"/>
    </source>
</evidence>
<dbReference type="Gene3D" id="3.30.70.270">
    <property type="match status" value="1"/>
</dbReference>
<dbReference type="InterPro" id="IPR043128">
    <property type="entry name" value="Rev_trsase/Diguanyl_cyclase"/>
</dbReference>
<name>A0A0C2MV91_THEKT</name>
<evidence type="ECO:0000259" key="1">
    <source>
        <dbReference type="PROSITE" id="PS50878"/>
    </source>
</evidence>
<dbReference type="InterPro" id="IPR000477">
    <property type="entry name" value="RT_dom"/>
</dbReference>
<dbReference type="PANTHER" id="PTHR37984:SF5">
    <property type="entry name" value="PROTEIN NYNRIN-LIKE"/>
    <property type="match status" value="1"/>
</dbReference>
<protein>
    <submittedName>
        <fullName evidence="2">Transposon Ty3-I Gag-Pol polyprotein</fullName>
    </submittedName>
</protein>
<reference evidence="2 3" key="1">
    <citation type="journal article" date="2014" name="Genome Biol. Evol.">
        <title>The genome of the myxosporean Thelohanellus kitauei shows adaptations to nutrient acquisition within its fish host.</title>
        <authorList>
            <person name="Yang Y."/>
            <person name="Xiong J."/>
            <person name="Zhou Z."/>
            <person name="Huo F."/>
            <person name="Miao W."/>
            <person name="Ran C."/>
            <person name="Liu Y."/>
            <person name="Zhang J."/>
            <person name="Feng J."/>
            <person name="Wang M."/>
            <person name="Wang M."/>
            <person name="Wang L."/>
            <person name="Yao B."/>
        </authorList>
    </citation>
    <scope>NUCLEOTIDE SEQUENCE [LARGE SCALE GENOMIC DNA]</scope>
    <source>
        <strain evidence="2">Wuqing</strain>
    </source>
</reference>
<dbReference type="Proteomes" id="UP000031668">
    <property type="component" value="Unassembled WGS sequence"/>
</dbReference>
<keyword evidence="3" id="KW-1185">Reference proteome</keyword>
<evidence type="ECO:0000313" key="2">
    <source>
        <dbReference type="EMBL" id="KII71261.1"/>
    </source>
</evidence>
<dbReference type="Pfam" id="PF00078">
    <property type="entry name" value="RVT_1"/>
    <property type="match status" value="1"/>
</dbReference>
<comment type="caution">
    <text evidence="2">The sequence shown here is derived from an EMBL/GenBank/DDBJ whole genome shotgun (WGS) entry which is preliminary data.</text>
</comment>
<dbReference type="OMA" id="DANDWAF"/>
<feature type="domain" description="Reverse transcriptase" evidence="1">
    <location>
        <begin position="116"/>
        <end position="294"/>
    </location>
</feature>
<gene>
    <name evidence="2" type="ORF">RF11_08756</name>
</gene>
<dbReference type="InterPro" id="IPR043502">
    <property type="entry name" value="DNA/RNA_pol_sf"/>
</dbReference>
<dbReference type="InterPro" id="IPR050951">
    <property type="entry name" value="Retrovirus_Pol_polyprotein"/>
</dbReference>
<organism evidence="2 3">
    <name type="scientific">Thelohanellus kitauei</name>
    <name type="common">Myxosporean</name>
    <dbReference type="NCBI Taxonomy" id="669202"/>
    <lineage>
        <taxon>Eukaryota</taxon>
        <taxon>Metazoa</taxon>
        <taxon>Cnidaria</taxon>
        <taxon>Myxozoa</taxon>
        <taxon>Myxosporea</taxon>
        <taxon>Bivalvulida</taxon>
        <taxon>Platysporina</taxon>
        <taxon>Myxobolidae</taxon>
        <taxon>Thelohanellus</taxon>
    </lineage>
</organism>
<sequence length="318" mass="36023">MATISYKGNTARTRLFMANSENNSNILGLGRIKGLRIDLNNLFSCNQVIQAQRDPRLKTLVAKYRELFDESRLTECKNIKAKLYMNEGAVPKFSKAINIPFALRENTKAELDRLVERGVLTKIDANDWAFPIVIVPKPDGSIRICADFRDGLNSQLNAHQHPIPTVDDLLMKLNSMNIFSKIDLSDAYFQIPLDEDAKKLLVIHTPFGLYQYNRLLFGILSAPAIFQRYLESLLVDIPNRASFMDDIIVSGSDVEDHLKSLERVLAVLQKNVLSCKLKKCDFFKQETRYSTVSSKRGCDYQNSFTKEPSGTGMFPGKD</sequence>
<dbReference type="SUPFAM" id="SSF56672">
    <property type="entry name" value="DNA/RNA polymerases"/>
    <property type="match status" value="1"/>
</dbReference>
<proteinExistence type="predicted"/>
<dbReference type="CDD" id="cd01647">
    <property type="entry name" value="RT_LTR"/>
    <property type="match status" value="1"/>
</dbReference>
<dbReference type="EMBL" id="JWZT01001813">
    <property type="protein sequence ID" value="KII71261.1"/>
    <property type="molecule type" value="Genomic_DNA"/>
</dbReference>
<dbReference type="PROSITE" id="PS50878">
    <property type="entry name" value="RT_POL"/>
    <property type="match status" value="1"/>
</dbReference>
<dbReference type="PANTHER" id="PTHR37984">
    <property type="entry name" value="PROTEIN CBG26694"/>
    <property type="match status" value="1"/>
</dbReference>
<dbReference type="Gene3D" id="3.10.10.10">
    <property type="entry name" value="HIV Type 1 Reverse Transcriptase, subunit A, domain 1"/>
    <property type="match status" value="1"/>
</dbReference>